<accession>A0A382K5C0</accession>
<dbReference type="Gene3D" id="2.40.50.100">
    <property type="match status" value="1"/>
</dbReference>
<dbReference type="AlphaFoldDB" id="A0A382K5C0"/>
<sequence length="181" mass="19897">VANPQQRSFTSTLHIIGNALPNKQVNIHAMEGGFLSDLKKDIGDKVQKGDVLAVLNNPELTRELEINKVAKQVAEANYLRFKKVIAKTPELTTLQEFEKVEATYLMANAKYKATANRDSLLTIRAPFSGVITTRNVELGALIQSGINNTNAAALFEIMDTETIRLTIALPETEVDNISKGM</sequence>
<dbReference type="Pfam" id="PF25973">
    <property type="entry name" value="BSH_CzcB"/>
    <property type="match status" value="1"/>
</dbReference>
<dbReference type="GO" id="GO:1990281">
    <property type="term" value="C:efflux pump complex"/>
    <property type="evidence" value="ECO:0007669"/>
    <property type="project" value="TreeGrafter"/>
</dbReference>
<dbReference type="Gene3D" id="2.40.30.170">
    <property type="match status" value="1"/>
</dbReference>
<feature type="non-terminal residue" evidence="2">
    <location>
        <position position="181"/>
    </location>
</feature>
<reference evidence="2" key="1">
    <citation type="submission" date="2018-05" db="EMBL/GenBank/DDBJ databases">
        <authorList>
            <person name="Lanie J.A."/>
            <person name="Ng W.-L."/>
            <person name="Kazmierczak K.M."/>
            <person name="Andrzejewski T.M."/>
            <person name="Davidsen T.M."/>
            <person name="Wayne K.J."/>
            <person name="Tettelin H."/>
            <person name="Glass J.I."/>
            <person name="Rusch D."/>
            <person name="Podicherti R."/>
            <person name="Tsui H.-C.T."/>
            <person name="Winkler M.E."/>
        </authorList>
    </citation>
    <scope>NUCLEOTIDE SEQUENCE</scope>
</reference>
<dbReference type="EMBL" id="UINC01078352">
    <property type="protein sequence ID" value="SVC19349.1"/>
    <property type="molecule type" value="Genomic_DNA"/>
</dbReference>
<dbReference type="PANTHER" id="PTHR30469:SF37">
    <property type="entry name" value="RAGD PROTEIN"/>
    <property type="match status" value="1"/>
</dbReference>
<gene>
    <name evidence="2" type="ORF">METZ01_LOCUS272203</name>
</gene>
<organism evidence="2">
    <name type="scientific">marine metagenome</name>
    <dbReference type="NCBI Taxonomy" id="408172"/>
    <lineage>
        <taxon>unclassified sequences</taxon>
        <taxon>metagenomes</taxon>
        <taxon>ecological metagenomes</taxon>
    </lineage>
</organism>
<evidence type="ECO:0000313" key="2">
    <source>
        <dbReference type="EMBL" id="SVC19349.1"/>
    </source>
</evidence>
<evidence type="ECO:0000259" key="1">
    <source>
        <dbReference type="Pfam" id="PF25973"/>
    </source>
</evidence>
<dbReference type="SUPFAM" id="SSF111369">
    <property type="entry name" value="HlyD-like secretion proteins"/>
    <property type="match status" value="1"/>
</dbReference>
<feature type="domain" description="CzcB-like barrel-sandwich hybrid" evidence="1">
    <location>
        <begin position="26"/>
        <end position="144"/>
    </location>
</feature>
<dbReference type="InterPro" id="IPR058647">
    <property type="entry name" value="BSH_CzcB-like"/>
</dbReference>
<feature type="non-terminal residue" evidence="2">
    <location>
        <position position="1"/>
    </location>
</feature>
<dbReference type="Gene3D" id="1.10.287.470">
    <property type="entry name" value="Helix hairpin bin"/>
    <property type="match status" value="1"/>
</dbReference>
<name>A0A382K5C0_9ZZZZ</name>
<dbReference type="PANTHER" id="PTHR30469">
    <property type="entry name" value="MULTIDRUG RESISTANCE PROTEIN MDTA"/>
    <property type="match status" value="1"/>
</dbReference>
<protein>
    <recommendedName>
        <fullName evidence="1">CzcB-like barrel-sandwich hybrid domain-containing protein</fullName>
    </recommendedName>
</protein>
<dbReference type="GO" id="GO:0015562">
    <property type="term" value="F:efflux transmembrane transporter activity"/>
    <property type="evidence" value="ECO:0007669"/>
    <property type="project" value="TreeGrafter"/>
</dbReference>
<proteinExistence type="predicted"/>